<dbReference type="EC" id="4.2.1.1" evidence="3 8"/>
<evidence type="ECO:0000313" key="10">
    <source>
        <dbReference type="EMBL" id="CAF1151960.1"/>
    </source>
</evidence>
<name>A0A815CJ14_9BILA</name>
<evidence type="ECO:0000256" key="3">
    <source>
        <dbReference type="ARBA" id="ARBA00012925"/>
    </source>
</evidence>
<feature type="domain" description="Alpha-carbonic anhydrase" evidence="9">
    <location>
        <begin position="9"/>
        <end position="253"/>
    </location>
</feature>
<dbReference type="AlphaFoldDB" id="A0A815CJ14"/>
<dbReference type="Proteomes" id="UP000681722">
    <property type="component" value="Unassembled WGS sequence"/>
</dbReference>
<dbReference type="PROSITE" id="PS00162">
    <property type="entry name" value="ALPHA_CA_1"/>
    <property type="match status" value="1"/>
</dbReference>
<evidence type="ECO:0000313" key="11">
    <source>
        <dbReference type="EMBL" id="CAF1285812.1"/>
    </source>
</evidence>
<protein>
    <recommendedName>
        <fullName evidence="3 8">Carbonic anhydrase</fullName>
        <ecNumber evidence="3 8">4.2.1.1</ecNumber>
    </recommendedName>
</protein>
<dbReference type="CDD" id="cd00326">
    <property type="entry name" value="alpha_CA"/>
    <property type="match status" value="1"/>
</dbReference>
<dbReference type="InterPro" id="IPR023561">
    <property type="entry name" value="Carbonic_anhydrase_a-class"/>
</dbReference>
<evidence type="ECO:0000256" key="4">
    <source>
        <dbReference type="ARBA" id="ARBA00022723"/>
    </source>
</evidence>
<dbReference type="SMART" id="SM01057">
    <property type="entry name" value="Carb_anhydrase"/>
    <property type="match status" value="1"/>
</dbReference>
<comment type="similarity">
    <text evidence="2 8">Belongs to the alpha-carbonic anhydrase family.</text>
</comment>
<dbReference type="GO" id="GO:0004089">
    <property type="term" value="F:carbonate dehydratase activity"/>
    <property type="evidence" value="ECO:0007669"/>
    <property type="project" value="UniProtKB-UniRule"/>
</dbReference>
<gene>
    <name evidence="11" type="ORF">GPM918_LOCUS27783</name>
    <name evidence="10" type="ORF">OVA965_LOCUS21650</name>
    <name evidence="13" type="ORF">SRO942_LOCUS28173</name>
    <name evidence="12" type="ORF">TMI583_LOCUS22356</name>
</gene>
<dbReference type="Proteomes" id="UP000663829">
    <property type="component" value="Unassembled WGS sequence"/>
</dbReference>
<dbReference type="PROSITE" id="PS51144">
    <property type="entry name" value="ALPHA_CA_2"/>
    <property type="match status" value="1"/>
</dbReference>
<dbReference type="GO" id="GO:0008270">
    <property type="term" value="F:zinc ion binding"/>
    <property type="evidence" value="ECO:0007669"/>
    <property type="project" value="UniProtKB-UniRule"/>
</dbReference>
<dbReference type="Gene3D" id="3.10.200.10">
    <property type="entry name" value="Alpha carbonic anhydrase"/>
    <property type="match status" value="1"/>
</dbReference>
<comment type="cofactor">
    <cofactor evidence="8">
        <name>Zn(2+)</name>
        <dbReference type="ChEBI" id="CHEBI:29105"/>
    </cofactor>
</comment>
<dbReference type="OrthoDB" id="429145at2759"/>
<comment type="function">
    <text evidence="1 8">Reversible hydration of carbon dioxide.</text>
</comment>
<proteinExistence type="inferred from homology"/>
<evidence type="ECO:0000313" key="12">
    <source>
        <dbReference type="EMBL" id="CAF3960092.1"/>
    </source>
</evidence>
<dbReference type="PANTHER" id="PTHR18952">
    <property type="entry name" value="CARBONIC ANHYDRASE"/>
    <property type="match status" value="1"/>
</dbReference>
<dbReference type="GO" id="GO:0005886">
    <property type="term" value="C:plasma membrane"/>
    <property type="evidence" value="ECO:0007669"/>
    <property type="project" value="TreeGrafter"/>
</dbReference>
<comment type="catalytic activity">
    <reaction evidence="7 8">
        <text>hydrogencarbonate + H(+) = CO2 + H2O</text>
        <dbReference type="Rhea" id="RHEA:10748"/>
        <dbReference type="ChEBI" id="CHEBI:15377"/>
        <dbReference type="ChEBI" id="CHEBI:15378"/>
        <dbReference type="ChEBI" id="CHEBI:16526"/>
        <dbReference type="ChEBI" id="CHEBI:17544"/>
        <dbReference type="EC" id="4.2.1.1"/>
    </reaction>
</comment>
<dbReference type="InterPro" id="IPR036398">
    <property type="entry name" value="CA_dom_sf"/>
</dbReference>
<evidence type="ECO:0000313" key="13">
    <source>
        <dbReference type="EMBL" id="CAF4086094.1"/>
    </source>
</evidence>
<evidence type="ECO:0000313" key="14">
    <source>
        <dbReference type="Proteomes" id="UP000663829"/>
    </source>
</evidence>
<keyword evidence="14" id="KW-1185">Reference proteome</keyword>
<dbReference type="InterPro" id="IPR001148">
    <property type="entry name" value="CA_dom"/>
</dbReference>
<accession>A0A815CJ14</accession>
<sequence>MSCADESNDYWNYNDPSKWHEHFPSAGGFSQSPINIKSNETVPQVYPAFSFSPNYTHQLLFTLTNNGHQVAVTQAAKSTSSQNQPDLWFTGGGLHGKFHFVNFHLHWGKNDRHGSEHEIDGYRFPAEAHFVHKNLETKETAVFAFFFDIASKHHHENVEWKKYADAASQLKNTGDTVDCTFHLSNLMQIEDRQYFRYTGSLTTPPCAEGVIWTIFFTVIPIAEKSLNELRQNVMRKVYRPVQPVNGRVIYRNYGH</sequence>
<keyword evidence="6 8" id="KW-0456">Lyase</keyword>
<dbReference type="EMBL" id="CAJNOK010011936">
    <property type="protein sequence ID" value="CAF1151960.1"/>
    <property type="molecule type" value="Genomic_DNA"/>
</dbReference>
<evidence type="ECO:0000256" key="8">
    <source>
        <dbReference type="RuleBase" id="RU367011"/>
    </source>
</evidence>
<comment type="caution">
    <text evidence="11">The sequence shown here is derived from an EMBL/GenBank/DDBJ whole genome shotgun (WGS) entry which is preliminary data.</text>
</comment>
<evidence type="ECO:0000256" key="5">
    <source>
        <dbReference type="ARBA" id="ARBA00022833"/>
    </source>
</evidence>
<evidence type="ECO:0000256" key="2">
    <source>
        <dbReference type="ARBA" id="ARBA00010718"/>
    </source>
</evidence>
<dbReference type="InterPro" id="IPR018338">
    <property type="entry name" value="Carbonic_anhydrase_a-class_CS"/>
</dbReference>
<dbReference type="SUPFAM" id="SSF51069">
    <property type="entry name" value="Carbonic anhydrase"/>
    <property type="match status" value="1"/>
</dbReference>
<dbReference type="Proteomes" id="UP000677228">
    <property type="component" value="Unassembled WGS sequence"/>
</dbReference>
<dbReference type="EMBL" id="CAJOBC010030108">
    <property type="protein sequence ID" value="CAF4086094.1"/>
    <property type="molecule type" value="Genomic_DNA"/>
</dbReference>
<reference evidence="11" key="1">
    <citation type="submission" date="2021-02" db="EMBL/GenBank/DDBJ databases">
        <authorList>
            <person name="Nowell W R."/>
        </authorList>
    </citation>
    <scope>NUCLEOTIDE SEQUENCE</scope>
</reference>
<keyword evidence="5 8" id="KW-0862">Zinc</keyword>
<keyword evidence="4 8" id="KW-0479">Metal-binding</keyword>
<dbReference type="EMBL" id="CAJOBA010031582">
    <property type="protein sequence ID" value="CAF3960092.1"/>
    <property type="molecule type" value="Genomic_DNA"/>
</dbReference>
<evidence type="ECO:0000256" key="1">
    <source>
        <dbReference type="ARBA" id="ARBA00002904"/>
    </source>
</evidence>
<dbReference type="PANTHER" id="PTHR18952:SF265">
    <property type="entry name" value="CARBONIC ANHYDRASE"/>
    <property type="match status" value="1"/>
</dbReference>
<dbReference type="Pfam" id="PF00194">
    <property type="entry name" value="Carb_anhydrase"/>
    <property type="match status" value="1"/>
</dbReference>
<organism evidence="11 14">
    <name type="scientific">Didymodactylos carnosus</name>
    <dbReference type="NCBI Taxonomy" id="1234261"/>
    <lineage>
        <taxon>Eukaryota</taxon>
        <taxon>Metazoa</taxon>
        <taxon>Spiralia</taxon>
        <taxon>Gnathifera</taxon>
        <taxon>Rotifera</taxon>
        <taxon>Eurotatoria</taxon>
        <taxon>Bdelloidea</taxon>
        <taxon>Philodinida</taxon>
        <taxon>Philodinidae</taxon>
        <taxon>Didymodactylos</taxon>
    </lineage>
</organism>
<dbReference type="EMBL" id="CAJNOQ010011816">
    <property type="protein sequence ID" value="CAF1285812.1"/>
    <property type="molecule type" value="Genomic_DNA"/>
</dbReference>
<dbReference type="Proteomes" id="UP000682733">
    <property type="component" value="Unassembled WGS sequence"/>
</dbReference>
<evidence type="ECO:0000259" key="9">
    <source>
        <dbReference type="PROSITE" id="PS51144"/>
    </source>
</evidence>
<evidence type="ECO:0000256" key="7">
    <source>
        <dbReference type="ARBA" id="ARBA00048348"/>
    </source>
</evidence>
<evidence type="ECO:0000256" key="6">
    <source>
        <dbReference type="ARBA" id="ARBA00023239"/>
    </source>
</evidence>